<accession>A0ABQ2EYC1</accession>
<evidence type="ECO:0000313" key="4">
    <source>
        <dbReference type="EMBL" id="GGK27442.1"/>
    </source>
</evidence>
<dbReference type="RefSeq" id="WP_189008117.1">
    <property type="nucleotide sequence ID" value="NZ_BMPP01000008.1"/>
</dbReference>
<dbReference type="InterPro" id="IPR000182">
    <property type="entry name" value="GNAT_dom"/>
</dbReference>
<dbReference type="PROSITE" id="PS51186">
    <property type="entry name" value="GNAT"/>
    <property type="match status" value="1"/>
</dbReference>
<dbReference type="EMBL" id="BMPP01000008">
    <property type="protein sequence ID" value="GGK27442.1"/>
    <property type="molecule type" value="Genomic_DNA"/>
</dbReference>
<evidence type="ECO:0000313" key="5">
    <source>
        <dbReference type="Proteomes" id="UP000647587"/>
    </source>
</evidence>
<keyword evidence="2" id="KW-0012">Acyltransferase</keyword>
<evidence type="ECO:0000259" key="3">
    <source>
        <dbReference type="PROSITE" id="PS51186"/>
    </source>
</evidence>
<dbReference type="InterPro" id="IPR050832">
    <property type="entry name" value="Bact_Acetyltransf"/>
</dbReference>
<dbReference type="CDD" id="cd04301">
    <property type="entry name" value="NAT_SF"/>
    <property type="match status" value="1"/>
</dbReference>
<feature type="domain" description="N-acetyltransferase" evidence="3">
    <location>
        <begin position="3"/>
        <end position="170"/>
    </location>
</feature>
<gene>
    <name evidence="4" type="ORF">GCM10008955_21550</name>
</gene>
<keyword evidence="5" id="KW-1185">Reference proteome</keyword>
<evidence type="ECO:0000256" key="1">
    <source>
        <dbReference type="ARBA" id="ARBA00022679"/>
    </source>
</evidence>
<organism evidence="4 5">
    <name type="scientific">Deinococcus malanensis</name>
    <dbReference type="NCBI Taxonomy" id="1706855"/>
    <lineage>
        <taxon>Bacteria</taxon>
        <taxon>Thermotogati</taxon>
        <taxon>Deinococcota</taxon>
        <taxon>Deinococci</taxon>
        <taxon>Deinococcales</taxon>
        <taxon>Deinococcaceae</taxon>
        <taxon>Deinococcus</taxon>
    </lineage>
</organism>
<dbReference type="Pfam" id="PF00583">
    <property type="entry name" value="Acetyltransf_1"/>
    <property type="match status" value="1"/>
</dbReference>
<protein>
    <submittedName>
        <fullName evidence="4">N-acetyltransferase</fullName>
    </submittedName>
</protein>
<dbReference type="SUPFAM" id="SSF55729">
    <property type="entry name" value="Acyl-CoA N-acyltransferases (Nat)"/>
    <property type="match status" value="1"/>
</dbReference>
<sequence>MTVAVRPACPDDAPAIAAVHTGSWAETYPGLVPSEFLTHMTDAAARERRTANWAAAIGRPGQPVYVAELAGEIVGFTSGGPAPQHPGFDAELYTLYRFRRVQGRGAGRALLLTLAQDLHAAGAHSMALWVLDVNPSRGWYLRQGAREHGEKTVPVSGGQLREVRMVWDSLASLVAGEQQLSV</sequence>
<dbReference type="Proteomes" id="UP000647587">
    <property type="component" value="Unassembled WGS sequence"/>
</dbReference>
<dbReference type="Gene3D" id="3.40.630.30">
    <property type="match status" value="1"/>
</dbReference>
<evidence type="ECO:0000256" key="2">
    <source>
        <dbReference type="ARBA" id="ARBA00023315"/>
    </source>
</evidence>
<proteinExistence type="predicted"/>
<dbReference type="PANTHER" id="PTHR43877">
    <property type="entry name" value="AMINOALKYLPHOSPHONATE N-ACETYLTRANSFERASE-RELATED-RELATED"/>
    <property type="match status" value="1"/>
</dbReference>
<keyword evidence="1" id="KW-0808">Transferase</keyword>
<comment type="caution">
    <text evidence="4">The sequence shown here is derived from an EMBL/GenBank/DDBJ whole genome shotgun (WGS) entry which is preliminary data.</text>
</comment>
<dbReference type="InterPro" id="IPR016181">
    <property type="entry name" value="Acyl_CoA_acyltransferase"/>
</dbReference>
<reference evidence="5" key="1">
    <citation type="journal article" date="2019" name="Int. J. Syst. Evol. Microbiol.">
        <title>The Global Catalogue of Microorganisms (GCM) 10K type strain sequencing project: providing services to taxonomists for standard genome sequencing and annotation.</title>
        <authorList>
            <consortium name="The Broad Institute Genomics Platform"/>
            <consortium name="The Broad Institute Genome Sequencing Center for Infectious Disease"/>
            <person name="Wu L."/>
            <person name="Ma J."/>
        </authorList>
    </citation>
    <scope>NUCLEOTIDE SEQUENCE [LARGE SCALE GENOMIC DNA]</scope>
    <source>
        <strain evidence="5">JCM 30331</strain>
    </source>
</reference>
<name>A0ABQ2EYC1_9DEIO</name>